<feature type="transmembrane region" description="Helical" evidence="5">
    <location>
        <begin position="121"/>
        <end position="142"/>
    </location>
</feature>
<feature type="transmembrane region" description="Helical" evidence="5">
    <location>
        <begin position="237"/>
        <end position="254"/>
    </location>
</feature>
<feature type="transmembrane region" description="Helical" evidence="5">
    <location>
        <begin position="51"/>
        <end position="69"/>
    </location>
</feature>
<evidence type="ECO:0000256" key="1">
    <source>
        <dbReference type="ARBA" id="ARBA00004141"/>
    </source>
</evidence>
<dbReference type="InterPro" id="IPR002797">
    <property type="entry name" value="Polysacc_synth"/>
</dbReference>
<evidence type="ECO:0000256" key="4">
    <source>
        <dbReference type="ARBA" id="ARBA00023136"/>
    </source>
</evidence>
<dbReference type="RefSeq" id="WP_032537347.1">
    <property type="nucleotide sequence ID" value="NZ_CAXSXC010000014.1"/>
</dbReference>
<reference evidence="6 7" key="1">
    <citation type="submission" date="2018-08" db="EMBL/GenBank/DDBJ databases">
        <title>A genome reference for cultivated species of the human gut microbiota.</title>
        <authorList>
            <person name="Zou Y."/>
            <person name="Xue W."/>
            <person name="Luo G."/>
        </authorList>
    </citation>
    <scope>NUCLEOTIDE SEQUENCE [LARGE SCALE GENOMIC DNA]</scope>
    <source>
        <strain evidence="6 7">OF01-1</strain>
    </source>
</reference>
<organism evidence="6 7">
    <name type="scientific">Bacteroides fragilis</name>
    <dbReference type="NCBI Taxonomy" id="817"/>
    <lineage>
        <taxon>Bacteria</taxon>
        <taxon>Pseudomonadati</taxon>
        <taxon>Bacteroidota</taxon>
        <taxon>Bacteroidia</taxon>
        <taxon>Bacteroidales</taxon>
        <taxon>Bacteroidaceae</taxon>
        <taxon>Bacteroides</taxon>
    </lineage>
</organism>
<evidence type="ECO:0000256" key="5">
    <source>
        <dbReference type="SAM" id="Phobius"/>
    </source>
</evidence>
<evidence type="ECO:0000313" key="7">
    <source>
        <dbReference type="Proteomes" id="UP000284614"/>
    </source>
</evidence>
<name>A0A413JXT0_BACFG</name>
<dbReference type="AlphaFoldDB" id="A0A413JXT0"/>
<evidence type="ECO:0008006" key="8">
    <source>
        <dbReference type="Google" id="ProtNLM"/>
    </source>
</evidence>
<feature type="transmembrane region" description="Helical" evidence="5">
    <location>
        <begin position="21"/>
        <end position="39"/>
    </location>
</feature>
<feature type="transmembrane region" description="Helical" evidence="5">
    <location>
        <begin position="260"/>
        <end position="280"/>
    </location>
</feature>
<feature type="transmembrane region" description="Helical" evidence="5">
    <location>
        <begin position="367"/>
        <end position="394"/>
    </location>
</feature>
<feature type="transmembrane region" description="Helical" evidence="5">
    <location>
        <begin position="175"/>
        <end position="199"/>
    </location>
</feature>
<sequence>MKRVITSQFFKDFISLITNRGLDSLIGIIVIPYLILKIGEVEYGRIVLAQSIVYLGVAFVNYGLDFLILKKVPLYMYFQKMRPISIFMYRIILLRFGIFLLYLVVYYILQCVFGFSSELNLYFSILSLICLAEVFSVSHFLVVFQNVKILPWVSAFRFLFLFLFTYIFVRKENDAYRYICFYSISYLFSNLVVLFYTVLKYKLHYFKRPSIGALKKIFFKSSPFFISKLNLILSDKLYNILCATFVSLSAAALLDISFKVLSIIIIPVQILSVVILGRFFMRTSQEVIKRVLSFILFFSLFLFIILFIAKRYILTYYSFSLVSDVLWSFSLVLFSSLFANLSVFIGDNIMVSNSLEKQLIKSSIYSSLFVFPLLIITLCFVDNSLFALSVFFLFHKILEFLLRVYYSWNYIN</sequence>
<evidence type="ECO:0000256" key="3">
    <source>
        <dbReference type="ARBA" id="ARBA00022989"/>
    </source>
</evidence>
<evidence type="ECO:0000313" key="6">
    <source>
        <dbReference type="EMBL" id="RGY68231.1"/>
    </source>
</evidence>
<feature type="transmembrane region" description="Helical" evidence="5">
    <location>
        <begin position="89"/>
        <end position="109"/>
    </location>
</feature>
<keyword evidence="4 5" id="KW-0472">Membrane</keyword>
<proteinExistence type="predicted"/>
<comment type="subcellular location">
    <subcellularLocation>
        <location evidence="1">Membrane</location>
        <topology evidence="1">Multi-pass membrane protein</topology>
    </subcellularLocation>
</comment>
<protein>
    <recommendedName>
        <fullName evidence="8">Polysaccharide biosynthesis family protein</fullName>
    </recommendedName>
</protein>
<accession>A0A413JXT0</accession>
<comment type="caution">
    <text evidence="6">The sequence shown here is derived from an EMBL/GenBank/DDBJ whole genome shotgun (WGS) entry which is preliminary data.</text>
</comment>
<feature type="transmembrane region" description="Helical" evidence="5">
    <location>
        <begin position="292"/>
        <end position="313"/>
    </location>
</feature>
<dbReference type="Proteomes" id="UP000284614">
    <property type="component" value="Unassembled WGS sequence"/>
</dbReference>
<keyword evidence="2 5" id="KW-0812">Transmembrane</keyword>
<dbReference type="GO" id="GO:0016020">
    <property type="term" value="C:membrane"/>
    <property type="evidence" value="ECO:0007669"/>
    <property type="project" value="UniProtKB-SubCell"/>
</dbReference>
<evidence type="ECO:0000256" key="2">
    <source>
        <dbReference type="ARBA" id="ARBA00022692"/>
    </source>
</evidence>
<keyword evidence="3 5" id="KW-1133">Transmembrane helix</keyword>
<feature type="transmembrane region" description="Helical" evidence="5">
    <location>
        <begin position="325"/>
        <end position="346"/>
    </location>
</feature>
<feature type="transmembrane region" description="Helical" evidence="5">
    <location>
        <begin position="149"/>
        <end position="169"/>
    </location>
</feature>
<gene>
    <name evidence="6" type="ORF">DXA27_12480</name>
</gene>
<dbReference type="EMBL" id="QSDG01000010">
    <property type="protein sequence ID" value="RGY68231.1"/>
    <property type="molecule type" value="Genomic_DNA"/>
</dbReference>
<dbReference type="Pfam" id="PF01943">
    <property type="entry name" value="Polysacc_synt"/>
    <property type="match status" value="1"/>
</dbReference>